<evidence type="ECO:0000313" key="4">
    <source>
        <dbReference type="Proteomes" id="UP000722125"/>
    </source>
</evidence>
<sequence>MTSIASVSGTTEDAWEKVARVGFAVSGLLHLLIGVLAFQLAFGDSGESADQSGALSAVAEQPFGAAVLWISVVGFVALGAWQLAKAVHVGHTRSESSTGDRLKAVGRAVVYLALAVAAFGWATGGGSSSKNQTQGLTSDLLKMPGGQLLVGAIGVAVVAVGVYHVVKGWREKFLEDLKGLPRGQAGRGTRWAGKIGYVAKGVALAVVGGLFVVAAVQHDASEASGLDGAMHTLKESPAGPVLLALVAVGLMAFGVYCFVRARYGRL</sequence>
<proteinExistence type="predicted"/>
<comment type="caution">
    <text evidence="3">The sequence shown here is derived from an EMBL/GenBank/DDBJ whole genome shotgun (WGS) entry which is preliminary data.</text>
</comment>
<feature type="transmembrane region" description="Helical" evidence="1">
    <location>
        <begin position="238"/>
        <end position="259"/>
    </location>
</feature>
<keyword evidence="1" id="KW-0472">Membrane</keyword>
<feature type="transmembrane region" description="Helical" evidence="1">
    <location>
        <begin position="21"/>
        <end position="42"/>
    </location>
</feature>
<evidence type="ECO:0000259" key="2">
    <source>
        <dbReference type="Pfam" id="PF06724"/>
    </source>
</evidence>
<gene>
    <name evidence="3" type="ORF">KIN34_10860</name>
</gene>
<feature type="domain" description="DUF1206" evidence="2">
    <location>
        <begin position="21"/>
        <end position="87"/>
    </location>
</feature>
<organism evidence="3 4">
    <name type="scientific">Cellulomonas fulva</name>
    <dbReference type="NCBI Taxonomy" id="2835530"/>
    <lineage>
        <taxon>Bacteria</taxon>
        <taxon>Bacillati</taxon>
        <taxon>Actinomycetota</taxon>
        <taxon>Actinomycetes</taxon>
        <taxon>Micrococcales</taxon>
        <taxon>Cellulomonadaceae</taxon>
        <taxon>Cellulomonas</taxon>
    </lineage>
</organism>
<dbReference type="EMBL" id="JAHBOH010000001">
    <property type="protein sequence ID" value="MBT0994785.1"/>
    <property type="molecule type" value="Genomic_DNA"/>
</dbReference>
<feature type="transmembrane region" description="Helical" evidence="1">
    <location>
        <begin position="104"/>
        <end position="124"/>
    </location>
</feature>
<dbReference type="InterPro" id="IPR009597">
    <property type="entry name" value="DUF1206"/>
</dbReference>
<evidence type="ECO:0000313" key="3">
    <source>
        <dbReference type="EMBL" id="MBT0994785.1"/>
    </source>
</evidence>
<reference evidence="3 4" key="1">
    <citation type="submission" date="2021-05" db="EMBL/GenBank/DDBJ databases">
        <title>Description of Cellulomonas sp. DKR-3 sp. nov.</title>
        <authorList>
            <person name="Dahal R.H."/>
            <person name="Chaudhary D.K."/>
        </authorList>
    </citation>
    <scope>NUCLEOTIDE SEQUENCE [LARGE SCALE GENOMIC DNA]</scope>
    <source>
        <strain evidence="3 4">DKR-3</strain>
    </source>
</reference>
<dbReference type="Pfam" id="PF06724">
    <property type="entry name" value="DUF1206"/>
    <property type="match status" value="3"/>
</dbReference>
<dbReference type="RefSeq" id="WP_214350288.1">
    <property type="nucleotide sequence ID" value="NZ_JAHBOH010000001.1"/>
</dbReference>
<feature type="transmembrane region" description="Helical" evidence="1">
    <location>
        <begin position="62"/>
        <end position="83"/>
    </location>
</feature>
<accession>A0ABS5U058</accession>
<feature type="transmembrane region" description="Helical" evidence="1">
    <location>
        <begin position="144"/>
        <end position="166"/>
    </location>
</feature>
<feature type="domain" description="DUF1206" evidence="2">
    <location>
        <begin position="195"/>
        <end position="264"/>
    </location>
</feature>
<name>A0ABS5U058_9CELL</name>
<keyword evidence="1" id="KW-1133">Transmembrane helix</keyword>
<protein>
    <submittedName>
        <fullName evidence="3">DUF1206 domain-containing protein</fullName>
    </submittedName>
</protein>
<keyword evidence="4" id="KW-1185">Reference proteome</keyword>
<evidence type="ECO:0000256" key="1">
    <source>
        <dbReference type="SAM" id="Phobius"/>
    </source>
</evidence>
<dbReference type="Proteomes" id="UP000722125">
    <property type="component" value="Unassembled WGS sequence"/>
</dbReference>
<feature type="domain" description="DUF1206" evidence="2">
    <location>
        <begin position="103"/>
        <end position="170"/>
    </location>
</feature>
<feature type="transmembrane region" description="Helical" evidence="1">
    <location>
        <begin position="197"/>
        <end position="218"/>
    </location>
</feature>
<keyword evidence="1" id="KW-0812">Transmembrane</keyword>